<dbReference type="EMBL" id="FOUF01000015">
    <property type="protein sequence ID" value="SFM40015.1"/>
    <property type="molecule type" value="Genomic_DNA"/>
</dbReference>
<organism evidence="2 3">
    <name type="scientific">Nitrosomonas nitrosa</name>
    <dbReference type="NCBI Taxonomy" id="52442"/>
    <lineage>
        <taxon>Bacteria</taxon>
        <taxon>Pseudomonadati</taxon>
        <taxon>Pseudomonadota</taxon>
        <taxon>Betaproteobacteria</taxon>
        <taxon>Nitrosomonadales</taxon>
        <taxon>Nitrosomonadaceae</taxon>
        <taxon>Nitrosomonas</taxon>
    </lineage>
</organism>
<dbReference type="SUPFAM" id="SSF55729">
    <property type="entry name" value="Acyl-CoA N-acyltransferases (Nat)"/>
    <property type="match status" value="1"/>
</dbReference>
<keyword evidence="3" id="KW-1185">Reference proteome</keyword>
<reference evidence="1" key="2">
    <citation type="submission" date="2021-02" db="EMBL/GenBank/DDBJ databases">
        <authorList>
            <person name="Han P."/>
        </authorList>
    </citation>
    <scope>NUCLEOTIDE SEQUENCE</scope>
    <source>
        <strain evidence="1">Nitrosomonas nitrosa 18-3D</strain>
    </source>
</reference>
<gene>
    <name evidence="1" type="ORF">NMYAN_40023</name>
    <name evidence="2" type="ORF">SAMN05421880_11542</name>
</gene>
<dbReference type="InterPro" id="IPR016181">
    <property type="entry name" value="Acyl_CoA_acyltransferase"/>
</dbReference>
<dbReference type="AlphaFoldDB" id="A0A1I4QJZ7"/>
<protein>
    <submittedName>
        <fullName evidence="2">Uncharacterized protein</fullName>
    </submittedName>
</protein>
<proteinExistence type="predicted"/>
<dbReference type="Proteomes" id="UP000601736">
    <property type="component" value="Unassembled WGS sequence"/>
</dbReference>
<dbReference type="OrthoDB" id="8480611at2"/>
<accession>A0A1I4QJZ7</accession>
<sequence length="254" mass="29496">MMALFSNTVTNCKRISKALSQMGWINTGLLILNRLLAKMSNQNICIYKYYLIAQPVNSKLLLPPNRGKNIKIRLINKQDPVIQIFPRPLSVIYNRFEQGALCLAAFKDEKFIGFIWLILNPYQEDEVRARFIPLPSSRAAWDFDVYIVPEYRLGFTFLRLWEEANQLLIKNGIQWSCSRISAFNLNSLKSHAGFGTITLGQAIFFRVYNWQITFSSLHPYIHFSSHFNSFPKFYLNTQKLNNPLSSREKGITLE</sequence>
<evidence type="ECO:0000313" key="3">
    <source>
        <dbReference type="Proteomes" id="UP000199561"/>
    </source>
</evidence>
<dbReference type="STRING" id="52442.SAMN05421880_11542"/>
<dbReference type="Proteomes" id="UP000199561">
    <property type="component" value="Unassembled WGS sequence"/>
</dbReference>
<reference evidence="2 3" key="1">
    <citation type="submission" date="2016-10" db="EMBL/GenBank/DDBJ databases">
        <authorList>
            <person name="de Groot N.N."/>
        </authorList>
    </citation>
    <scope>NUCLEOTIDE SEQUENCE [LARGE SCALE GENOMIC DNA]</scope>
    <source>
        <strain evidence="2 3">Nm146</strain>
    </source>
</reference>
<name>A0A1I4QJZ7_9PROT</name>
<evidence type="ECO:0000313" key="2">
    <source>
        <dbReference type="EMBL" id="SFM40015.1"/>
    </source>
</evidence>
<dbReference type="EMBL" id="CAJNAP010000034">
    <property type="protein sequence ID" value="CAE6511867.1"/>
    <property type="molecule type" value="Genomic_DNA"/>
</dbReference>
<dbReference type="RefSeq" id="WP_143068221.1">
    <property type="nucleotide sequence ID" value="NZ_CAJNAP010000034.1"/>
</dbReference>
<evidence type="ECO:0000313" key="1">
    <source>
        <dbReference type="EMBL" id="CAE6511867.1"/>
    </source>
</evidence>